<organism evidence="5 6">
    <name type="scientific">Byssothecium circinans</name>
    <dbReference type="NCBI Taxonomy" id="147558"/>
    <lineage>
        <taxon>Eukaryota</taxon>
        <taxon>Fungi</taxon>
        <taxon>Dikarya</taxon>
        <taxon>Ascomycota</taxon>
        <taxon>Pezizomycotina</taxon>
        <taxon>Dothideomycetes</taxon>
        <taxon>Pleosporomycetidae</taxon>
        <taxon>Pleosporales</taxon>
        <taxon>Massarineae</taxon>
        <taxon>Massarinaceae</taxon>
        <taxon>Byssothecium</taxon>
    </lineage>
</organism>
<dbReference type="OrthoDB" id="443402at2759"/>
<proteinExistence type="predicted"/>
<evidence type="ECO:0008006" key="7">
    <source>
        <dbReference type="Google" id="ProtNLM"/>
    </source>
</evidence>
<evidence type="ECO:0000256" key="2">
    <source>
        <dbReference type="SAM" id="MobiDB-lite"/>
    </source>
</evidence>
<protein>
    <recommendedName>
        <fullName evidence="7">NACHT domain-containing protein</fullName>
    </recommendedName>
</protein>
<keyword evidence="1" id="KW-0677">Repeat</keyword>
<evidence type="ECO:0000313" key="5">
    <source>
        <dbReference type="EMBL" id="KAF1952962.1"/>
    </source>
</evidence>
<feature type="domain" description="Nephrocystin 3-like N-terminal" evidence="3">
    <location>
        <begin position="78"/>
        <end position="215"/>
    </location>
</feature>
<evidence type="ECO:0000259" key="3">
    <source>
        <dbReference type="Pfam" id="PF24883"/>
    </source>
</evidence>
<evidence type="ECO:0000313" key="6">
    <source>
        <dbReference type="Proteomes" id="UP000800035"/>
    </source>
</evidence>
<reference evidence="5" key="1">
    <citation type="journal article" date="2020" name="Stud. Mycol.">
        <title>101 Dothideomycetes genomes: a test case for predicting lifestyles and emergence of pathogens.</title>
        <authorList>
            <person name="Haridas S."/>
            <person name="Albert R."/>
            <person name="Binder M."/>
            <person name="Bloem J."/>
            <person name="Labutti K."/>
            <person name="Salamov A."/>
            <person name="Andreopoulos B."/>
            <person name="Baker S."/>
            <person name="Barry K."/>
            <person name="Bills G."/>
            <person name="Bluhm B."/>
            <person name="Cannon C."/>
            <person name="Castanera R."/>
            <person name="Culley D."/>
            <person name="Daum C."/>
            <person name="Ezra D."/>
            <person name="Gonzalez J."/>
            <person name="Henrissat B."/>
            <person name="Kuo A."/>
            <person name="Liang C."/>
            <person name="Lipzen A."/>
            <person name="Lutzoni F."/>
            <person name="Magnuson J."/>
            <person name="Mondo S."/>
            <person name="Nolan M."/>
            <person name="Ohm R."/>
            <person name="Pangilinan J."/>
            <person name="Park H.-J."/>
            <person name="Ramirez L."/>
            <person name="Alfaro M."/>
            <person name="Sun H."/>
            <person name="Tritt A."/>
            <person name="Yoshinaga Y."/>
            <person name="Zwiers L.-H."/>
            <person name="Turgeon B."/>
            <person name="Goodwin S."/>
            <person name="Spatafora J."/>
            <person name="Crous P."/>
            <person name="Grigoriev I."/>
        </authorList>
    </citation>
    <scope>NUCLEOTIDE SEQUENCE</scope>
    <source>
        <strain evidence="5">CBS 675.92</strain>
    </source>
</reference>
<sequence length="719" mass="82802">MNTLGQIKESHKRIEIQGGSKLDDIRNDIMRLAQTKQTSVERQAEVQAAELMSLKTKLAALQKEQITASTQVNLLESFGKSTLMKFIYEDKRTTESLKRWAGQKNLHTASYYFWNQGTDMQKTGVGLFQSLLYQILRSSPDLIIPACTAHLHHELWEMMELKEIFHRIAQQTELDTKYCFFVTGLDEYDGEEKDVIDLLETLSVSKDVKICASSRPGRLYEAILRSRDRKLDVAHFTKEDMQRYVKTHLQKSENWKKLIVGNQGQGQNIINDISARASGVWLWVSLITDDIVKEADKNEDISTLRRIVDDFPDELHGYFERIIRKVPKRHREDMARIFLIAVEALHPLPLYAFALLATERKNVNYAIEASISAIQEKDIEKDYPTLKSRIRNRCSDLLVVDDTGSQVFLGLEVDFLHRTVRDFLRDYDQQLRIHLTNDFNPLVSLCRICLGFLKVYHFRERSSLGKIIIEITDQLLYYAHAVEKRSKPEEESPVVSILDELDRVNSYHARDISNHWTHARDPPSSWGYDHYHEWGQCNFLALTVQARLVKYVRAKLQANPCTINKRGRPLLDYALRPRRVTPTAMPYHSTREDPSLDIDMVNLLLNHKVYPNQPVRLYGGRSVWALFLLSIEEIHNHVGGGTGSTTYQKLNQTWYQTCMALITCKSGARLDCLDNNQGNSNAPSILHRVFGHGRASVLEQEAEKKRNETRPLSGSCIAM</sequence>
<dbReference type="Pfam" id="PF24883">
    <property type="entry name" value="NPHP3_N"/>
    <property type="match status" value="1"/>
</dbReference>
<dbReference type="InterPro" id="IPR056884">
    <property type="entry name" value="NPHP3-like_N"/>
</dbReference>
<dbReference type="SUPFAM" id="SSF52540">
    <property type="entry name" value="P-loop containing nucleoside triphosphate hydrolases"/>
    <property type="match status" value="1"/>
</dbReference>
<accession>A0A6A5TMM4</accession>
<evidence type="ECO:0000256" key="1">
    <source>
        <dbReference type="ARBA" id="ARBA00022737"/>
    </source>
</evidence>
<dbReference type="InterPro" id="IPR027417">
    <property type="entry name" value="P-loop_NTPase"/>
</dbReference>
<dbReference type="PANTHER" id="PTHR10039:SF5">
    <property type="entry name" value="NACHT DOMAIN-CONTAINING PROTEIN"/>
    <property type="match status" value="1"/>
</dbReference>
<gene>
    <name evidence="5" type="ORF">CC80DRAFT_571391</name>
</gene>
<dbReference type="Proteomes" id="UP000800035">
    <property type="component" value="Unassembled WGS sequence"/>
</dbReference>
<dbReference type="AlphaFoldDB" id="A0A6A5TMM4"/>
<keyword evidence="6" id="KW-1185">Reference proteome</keyword>
<dbReference type="PANTHER" id="PTHR10039">
    <property type="entry name" value="AMELOGENIN"/>
    <property type="match status" value="1"/>
</dbReference>
<evidence type="ECO:0000259" key="4">
    <source>
        <dbReference type="Pfam" id="PF25053"/>
    </source>
</evidence>
<dbReference type="Pfam" id="PF25053">
    <property type="entry name" value="DUF7791"/>
    <property type="match status" value="1"/>
</dbReference>
<dbReference type="InterPro" id="IPR056693">
    <property type="entry name" value="DUF7791"/>
</dbReference>
<name>A0A6A5TMM4_9PLEO</name>
<dbReference type="EMBL" id="ML977007">
    <property type="protein sequence ID" value="KAF1952962.1"/>
    <property type="molecule type" value="Genomic_DNA"/>
</dbReference>
<feature type="region of interest" description="Disordered" evidence="2">
    <location>
        <begin position="700"/>
        <end position="719"/>
    </location>
</feature>
<feature type="domain" description="DUF7791" evidence="4">
    <location>
        <begin position="326"/>
        <end position="456"/>
    </location>
</feature>